<feature type="region of interest" description="Disordered" evidence="1">
    <location>
        <begin position="1"/>
        <end position="34"/>
    </location>
</feature>
<gene>
    <name evidence="3" type="ORF">DFQ14_107141</name>
</gene>
<evidence type="ECO:0000256" key="2">
    <source>
        <dbReference type="SAM" id="Phobius"/>
    </source>
</evidence>
<evidence type="ECO:0000313" key="3">
    <source>
        <dbReference type="EMBL" id="RCW43252.1"/>
    </source>
</evidence>
<sequence>MPRGPVEAHGTSAVPMRVPSAEGRNHPDAVSSPRIQTSRVMAKENLLPGLAVPALVSLLGVPLGWLWSRLAPPQDRLVTSSGEWVPVLVESYHRFDALAIFLLLSSATGVLTGAALWMVRRYRGPVMLLGAVLGSLVAAWLGMRLGTAFAAGAYPAPRAPQVGDVVVVAPRLNDLVAVVCQPLAAALVYGLATSWNGLDDLGRRPH</sequence>
<dbReference type="Proteomes" id="UP000253495">
    <property type="component" value="Unassembled WGS sequence"/>
</dbReference>
<protein>
    <submittedName>
        <fullName evidence="3">Uncharacterized protein DUF2567</fullName>
    </submittedName>
</protein>
<evidence type="ECO:0000256" key="1">
    <source>
        <dbReference type="SAM" id="MobiDB-lite"/>
    </source>
</evidence>
<organism evidence="3 4">
    <name type="scientific">Halopolyspora algeriensis</name>
    <dbReference type="NCBI Taxonomy" id="1500506"/>
    <lineage>
        <taxon>Bacteria</taxon>
        <taxon>Bacillati</taxon>
        <taxon>Actinomycetota</taxon>
        <taxon>Actinomycetes</taxon>
        <taxon>Actinomycetes incertae sedis</taxon>
        <taxon>Halopolyspora</taxon>
    </lineage>
</organism>
<accession>A0A368VQW5</accession>
<keyword evidence="2" id="KW-0812">Transmembrane</keyword>
<proteinExistence type="predicted"/>
<keyword evidence="4" id="KW-1185">Reference proteome</keyword>
<keyword evidence="2" id="KW-0472">Membrane</keyword>
<name>A0A368VQW5_9ACTN</name>
<keyword evidence="2" id="KW-1133">Transmembrane helix</keyword>
<evidence type="ECO:0000313" key="4">
    <source>
        <dbReference type="Proteomes" id="UP000253495"/>
    </source>
</evidence>
<dbReference type="AlphaFoldDB" id="A0A368VQW5"/>
<dbReference type="InterPro" id="IPR021213">
    <property type="entry name" value="DUF2567"/>
</dbReference>
<feature type="transmembrane region" description="Helical" evidence="2">
    <location>
        <begin position="46"/>
        <end position="67"/>
    </location>
</feature>
<reference evidence="3 4" key="1">
    <citation type="submission" date="2018-07" db="EMBL/GenBank/DDBJ databases">
        <title>Genomic Encyclopedia of Type Strains, Phase III (KMG-III): the genomes of soil and plant-associated and newly described type strains.</title>
        <authorList>
            <person name="Whitman W."/>
        </authorList>
    </citation>
    <scope>NUCLEOTIDE SEQUENCE [LARGE SCALE GENOMIC DNA]</scope>
    <source>
        <strain evidence="3 4">CECT 8575</strain>
    </source>
</reference>
<dbReference type="OrthoDB" id="4557003at2"/>
<dbReference type="EMBL" id="QPJC01000007">
    <property type="protein sequence ID" value="RCW43252.1"/>
    <property type="molecule type" value="Genomic_DNA"/>
</dbReference>
<comment type="caution">
    <text evidence="3">The sequence shown here is derived from an EMBL/GenBank/DDBJ whole genome shotgun (WGS) entry which is preliminary data.</text>
</comment>
<feature type="transmembrane region" description="Helical" evidence="2">
    <location>
        <begin position="126"/>
        <end position="155"/>
    </location>
</feature>
<dbReference type="Pfam" id="PF10821">
    <property type="entry name" value="DUF2567"/>
    <property type="match status" value="1"/>
</dbReference>
<feature type="transmembrane region" description="Helical" evidence="2">
    <location>
        <begin position="175"/>
        <end position="198"/>
    </location>
</feature>
<feature type="transmembrane region" description="Helical" evidence="2">
    <location>
        <begin position="97"/>
        <end position="119"/>
    </location>
</feature>